<sequence>MSNNISKKIKELREQNNITQNKLANDLFIKQQTVAQWENGSRALKADSIISLAKYFNVSTDYLLGLTENTSTNISEIGISNKTGFSTLTVENILNLSAEHKIILDKIINELLKSDLLEKFEELKENNIKLINLYQTDSIYNKLVEDEELTYNTIDNADELNGKFIFKDEYSKLLLFEIKYIFFDIIRNLSEYNKMIELKKDSEKGYNED</sequence>
<dbReference type="CDD" id="cd00093">
    <property type="entry name" value="HTH_XRE"/>
    <property type="match status" value="1"/>
</dbReference>
<protein>
    <submittedName>
        <fullName evidence="3">Helix-turn-helix domain-containing protein</fullName>
    </submittedName>
</protein>
<name>A0AAE3E0N1_9FIRM</name>
<dbReference type="AlphaFoldDB" id="A0AAE3E0N1"/>
<keyword evidence="4" id="KW-1185">Reference proteome</keyword>
<evidence type="ECO:0000259" key="2">
    <source>
        <dbReference type="PROSITE" id="PS50943"/>
    </source>
</evidence>
<reference evidence="3 4" key="1">
    <citation type="submission" date="2021-10" db="EMBL/GenBank/DDBJ databases">
        <title>Anaerobic single-cell dispensing facilitates the cultivation of human gut bacteria.</title>
        <authorList>
            <person name="Afrizal A."/>
        </authorList>
    </citation>
    <scope>NUCLEOTIDE SEQUENCE [LARGE SCALE GENOMIC DNA]</scope>
    <source>
        <strain evidence="3 4">CLA-AA-H232</strain>
    </source>
</reference>
<gene>
    <name evidence="3" type="ORF">LKE05_12890</name>
</gene>
<dbReference type="SUPFAM" id="SSF47413">
    <property type="entry name" value="lambda repressor-like DNA-binding domains"/>
    <property type="match status" value="1"/>
</dbReference>
<evidence type="ECO:0000256" key="1">
    <source>
        <dbReference type="ARBA" id="ARBA00023125"/>
    </source>
</evidence>
<dbReference type="PANTHER" id="PTHR46558">
    <property type="entry name" value="TRACRIPTIONAL REGULATORY PROTEIN-RELATED-RELATED"/>
    <property type="match status" value="1"/>
</dbReference>
<dbReference type="PANTHER" id="PTHR46558:SF4">
    <property type="entry name" value="DNA-BIDING PHAGE PROTEIN"/>
    <property type="match status" value="1"/>
</dbReference>
<dbReference type="Proteomes" id="UP001198242">
    <property type="component" value="Unassembled WGS sequence"/>
</dbReference>
<dbReference type="Pfam" id="PF01381">
    <property type="entry name" value="HTH_3"/>
    <property type="match status" value="1"/>
</dbReference>
<accession>A0AAE3E0N1</accession>
<evidence type="ECO:0000313" key="4">
    <source>
        <dbReference type="Proteomes" id="UP001198242"/>
    </source>
</evidence>
<dbReference type="InterPro" id="IPR001387">
    <property type="entry name" value="Cro/C1-type_HTH"/>
</dbReference>
<dbReference type="SMART" id="SM00530">
    <property type="entry name" value="HTH_XRE"/>
    <property type="match status" value="1"/>
</dbReference>
<dbReference type="RefSeq" id="WP_308457110.1">
    <property type="nucleotide sequence ID" value="NZ_JAJEQM010000022.1"/>
</dbReference>
<keyword evidence="1" id="KW-0238">DNA-binding</keyword>
<dbReference type="PROSITE" id="PS50943">
    <property type="entry name" value="HTH_CROC1"/>
    <property type="match status" value="1"/>
</dbReference>
<proteinExistence type="predicted"/>
<evidence type="ECO:0000313" key="3">
    <source>
        <dbReference type="EMBL" id="MCC2211677.1"/>
    </source>
</evidence>
<comment type="caution">
    <text evidence="3">The sequence shown here is derived from an EMBL/GenBank/DDBJ whole genome shotgun (WGS) entry which is preliminary data.</text>
</comment>
<dbReference type="Gene3D" id="1.10.260.40">
    <property type="entry name" value="lambda repressor-like DNA-binding domains"/>
    <property type="match status" value="1"/>
</dbReference>
<dbReference type="InterPro" id="IPR010982">
    <property type="entry name" value="Lambda_DNA-bd_dom_sf"/>
</dbReference>
<dbReference type="EMBL" id="JAJEQM010000022">
    <property type="protein sequence ID" value="MCC2211677.1"/>
    <property type="molecule type" value="Genomic_DNA"/>
</dbReference>
<feature type="domain" description="HTH cro/C1-type" evidence="2">
    <location>
        <begin position="9"/>
        <end position="63"/>
    </location>
</feature>
<organism evidence="3 4">
    <name type="scientific">Hominilimicola fabiformis</name>
    <dbReference type="NCBI Taxonomy" id="2885356"/>
    <lineage>
        <taxon>Bacteria</taxon>
        <taxon>Bacillati</taxon>
        <taxon>Bacillota</taxon>
        <taxon>Clostridia</taxon>
        <taxon>Eubacteriales</taxon>
        <taxon>Oscillospiraceae</taxon>
        <taxon>Hominilimicola</taxon>
    </lineage>
</organism>
<dbReference type="GO" id="GO:0003677">
    <property type="term" value="F:DNA binding"/>
    <property type="evidence" value="ECO:0007669"/>
    <property type="project" value="UniProtKB-KW"/>
</dbReference>